<comment type="caution">
    <text evidence="1">The sequence shown here is derived from an EMBL/GenBank/DDBJ whole genome shotgun (WGS) entry which is preliminary data.</text>
</comment>
<dbReference type="InterPro" id="IPR023137">
    <property type="entry name" value="BrxA_sf"/>
</dbReference>
<organism evidence="1 2">
    <name type="scientific">Actinoplanes campanulatus</name>
    <dbReference type="NCBI Taxonomy" id="113559"/>
    <lineage>
        <taxon>Bacteria</taxon>
        <taxon>Bacillati</taxon>
        <taxon>Actinomycetota</taxon>
        <taxon>Actinomycetes</taxon>
        <taxon>Micromonosporales</taxon>
        <taxon>Micromonosporaceae</taxon>
        <taxon>Actinoplanes</taxon>
    </lineage>
</organism>
<dbReference type="Pfam" id="PF08849">
    <property type="entry name" value="BrxA"/>
    <property type="match status" value="1"/>
</dbReference>
<proteinExistence type="predicted"/>
<sequence length="209" mass="22806">MAGDTVAGARYRLSFTSGALLTREAAVVAPVFLAERDWARVRARIESQNLLQARTVTSGQRLAREVVQRLSALSGDEIEALAGATATERGHLLWLAACRRYRLIGDFAEEVLRERFLLRAPALTHDDFDSFVRGKAVWHDELAGLTASTARKLRANLFRMLHEAGFLTESGGLAGAVLSPRTGAVLSPGEIRFFPTISEVTGRGRDDGE</sequence>
<accession>A0A7W5AHW3</accession>
<dbReference type="RefSeq" id="WP_183221874.1">
    <property type="nucleotide sequence ID" value="NZ_BMPW01000007.1"/>
</dbReference>
<dbReference type="Proteomes" id="UP000590749">
    <property type="component" value="Unassembled WGS sequence"/>
</dbReference>
<evidence type="ECO:0000313" key="2">
    <source>
        <dbReference type="Proteomes" id="UP000590749"/>
    </source>
</evidence>
<keyword evidence="2" id="KW-1185">Reference proteome</keyword>
<reference evidence="1 2" key="1">
    <citation type="submission" date="2020-08" db="EMBL/GenBank/DDBJ databases">
        <title>Genomic Encyclopedia of Type Strains, Phase III (KMG-III): the genomes of soil and plant-associated and newly described type strains.</title>
        <authorList>
            <person name="Whitman W."/>
        </authorList>
    </citation>
    <scope>NUCLEOTIDE SEQUENCE [LARGE SCALE GENOMIC DNA]</scope>
    <source>
        <strain evidence="1 2">CECT 3287</strain>
    </source>
</reference>
<name>A0A7W5AHW3_9ACTN</name>
<dbReference type="InterPro" id="IPR014948">
    <property type="entry name" value="BrxA"/>
</dbReference>
<dbReference type="EMBL" id="JACHXF010000008">
    <property type="protein sequence ID" value="MBB3096427.1"/>
    <property type="molecule type" value="Genomic_DNA"/>
</dbReference>
<evidence type="ECO:0000313" key="1">
    <source>
        <dbReference type="EMBL" id="MBB3096427.1"/>
    </source>
</evidence>
<dbReference type="AlphaFoldDB" id="A0A7W5AHW3"/>
<protein>
    <submittedName>
        <fullName evidence="1">Uncharacterized protein</fullName>
    </submittedName>
</protein>
<dbReference type="Gene3D" id="1.10.3540.10">
    <property type="entry name" value="uncharacterized protein from magnetospirillum magneticum domain"/>
    <property type="match status" value="1"/>
</dbReference>
<gene>
    <name evidence="1" type="ORF">FHR83_004097</name>
</gene>